<feature type="domain" description="Putative zinc-finger" evidence="2">
    <location>
        <begin position="21"/>
        <end position="55"/>
    </location>
</feature>
<dbReference type="EMBL" id="JACCCU010000002">
    <property type="protein sequence ID" value="NYF90915.1"/>
    <property type="molecule type" value="Genomic_DNA"/>
</dbReference>
<evidence type="ECO:0000313" key="3">
    <source>
        <dbReference type="EMBL" id="NYF90915.1"/>
    </source>
</evidence>
<dbReference type="InterPro" id="IPR027383">
    <property type="entry name" value="Znf_put"/>
</dbReference>
<reference evidence="3 4" key="1">
    <citation type="submission" date="2020-07" db="EMBL/GenBank/DDBJ databases">
        <title>Genomic Encyclopedia of Type Strains, Phase IV (KMG-V): Genome sequencing to study the core and pangenomes of soil and plant-associated prokaryotes.</title>
        <authorList>
            <person name="Whitman W."/>
        </authorList>
    </citation>
    <scope>NUCLEOTIDE SEQUENCE [LARGE SCALE GENOMIC DNA]</scope>
    <source>
        <strain evidence="3 4">M8UP22</strain>
    </source>
</reference>
<organism evidence="3 4">
    <name type="scientific">Tunturiibacter lichenicola</name>
    <dbReference type="NCBI Taxonomy" id="2051959"/>
    <lineage>
        <taxon>Bacteria</taxon>
        <taxon>Pseudomonadati</taxon>
        <taxon>Acidobacteriota</taxon>
        <taxon>Terriglobia</taxon>
        <taxon>Terriglobales</taxon>
        <taxon>Acidobacteriaceae</taxon>
        <taxon>Tunturiibacter</taxon>
    </lineage>
</organism>
<comment type="caution">
    <text evidence="3">The sequence shown here is derived from an EMBL/GenBank/DDBJ whole genome shotgun (WGS) entry which is preliminary data.</text>
</comment>
<accession>A0A852VLD1</accession>
<dbReference type="AlphaFoldDB" id="A0A852VLD1"/>
<proteinExistence type="predicted"/>
<feature type="compositionally biased region" description="Basic and acidic residues" evidence="1">
    <location>
        <begin position="273"/>
        <end position="288"/>
    </location>
</feature>
<dbReference type="InterPro" id="IPR041916">
    <property type="entry name" value="Anti_sigma_zinc_sf"/>
</dbReference>
<evidence type="ECO:0000256" key="1">
    <source>
        <dbReference type="SAM" id="MobiDB-lite"/>
    </source>
</evidence>
<dbReference type="Proteomes" id="UP000564385">
    <property type="component" value="Unassembled WGS sequence"/>
</dbReference>
<evidence type="ECO:0000313" key="4">
    <source>
        <dbReference type="Proteomes" id="UP000564385"/>
    </source>
</evidence>
<evidence type="ECO:0000259" key="2">
    <source>
        <dbReference type="Pfam" id="PF13490"/>
    </source>
</evidence>
<gene>
    <name evidence="3" type="ORF">HDF08_003017</name>
</gene>
<dbReference type="Gene3D" id="1.10.10.1320">
    <property type="entry name" value="Anti-sigma factor, zinc-finger domain"/>
    <property type="match status" value="1"/>
</dbReference>
<dbReference type="Pfam" id="PF13490">
    <property type="entry name" value="zf-HC2"/>
    <property type="match status" value="1"/>
</dbReference>
<feature type="compositionally biased region" description="Polar residues" evidence="1">
    <location>
        <begin position="245"/>
        <end position="262"/>
    </location>
</feature>
<sequence length="340" mass="35980">MADFNQFGSVKPGAPGDPQHCAQCEAMLADALDGTLSTADQATFDTHMIGCPGCATLLADAQRGAAWIEMLKSPRPEPPASLFESILAQTSGKTALGPAKEDQPPIVLGRTDYLRTPNTLPGHSSLLPSVGGTLPASPFASAKVLPFRTRVAYGLRSFGQTMLQPRLAMTAAMAFFSIALTMNLTGIRLGQLHASDLKPSSIMRSCYEAKAKVVRYSDNLRVVYELESRVRDLQRSSNEDGAAGSSGSTTPANQNDSSQPNSKPAGAQPDNPDSPKDQKPGQKNDQKNSPKPNPGSSRRETPGGNVQLVASVSTRAPLPFQSQDFVVFTPSLIKSEGGLV</sequence>
<protein>
    <recommendedName>
        <fullName evidence="2">Putative zinc-finger domain-containing protein</fullName>
    </recommendedName>
</protein>
<feature type="region of interest" description="Disordered" evidence="1">
    <location>
        <begin position="231"/>
        <end position="310"/>
    </location>
</feature>
<name>A0A852VLD1_9BACT</name>